<comment type="caution">
    <text evidence="2">The sequence shown here is derived from an EMBL/GenBank/DDBJ whole genome shotgun (WGS) entry which is preliminary data.</text>
</comment>
<feature type="compositionally biased region" description="Basic and acidic residues" evidence="1">
    <location>
        <begin position="1"/>
        <end position="41"/>
    </location>
</feature>
<reference evidence="2" key="1">
    <citation type="submission" date="2023-06" db="EMBL/GenBank/DDBJ databases">
        <title>Genomic analysis of the entomopathogenic nematode Steinernema hermaphroditum.</title>
        <authorList>
            <person name="Schwarz E.M."/>
            <person name="Heppert J.K."/>
            <person name="Baniya A."/>
            <person name="Schwartz H.T."/>
            <person name="Tan C.-H."/>
            <person name="Antoshechkin I."/>
            <person name="Sternberg P.W."/>
            <person name="Goodrich-Blair H."/>
            <person name="Dillman A.R."/>
        </authorList>
    </citation>
    <scope>NUCLEOTIDE SEQUENCE</scope>
    <source>
        <strain evidence="2">PS9179</strain>
        <tissue evidence="2">Whole animal</tissue>
    </source>
</reference>
<gene>
    <name evidence="2" type="ORF">QR680_016101</name>
</gene>
<dbReference type="AlphaFoldDB" id="A0AA39HB46"/>
<evidence type="ECO:0000256" key="1">
    <source>
        <dbReference type="SAM" id="MobiDB-lite"/>
    </source>
</evidence>
<accession>A0AA39HB46</accession>
<sequence length="143" mass="16778">MLMKLILDEGSKMTERKCETEKLKPVKESEKSKDANEPEKRPRARFVRPKTIPAVLQGTIGPNGEMPPAGPAKEPARIFQAYRIPPRQYESVPRQFEKEIKRCPLDLSRLGPTEIPPNEQLTKYLVYQRTFYEKLRRYWDAYQ</sequence>
<protein>
    <submittedName>
        <fullName evidence="2">Uncharacterized protein</fullName>
    </submittedName>
</protein>
<dbReference type="Proteomes" id="UP001175271">
    <property type="component" value="Unassembled WGS sequence"/>
</dbReference>
<feature type="region of interest" description="Disordered" evidence="1">
    <location>
        <begin position="1"/>
        <end position="48"/>
    </location>
</feature>
<evidence type="ECO:0000313" key="3">
    <source>
        <dbReference type="Proteomes" id="UP001175271"/>
    </source>
</evidence>
<proteinExistence type="predicted"/>
<keyword evidence="3" id="KW-1185">Reference proteome</keyword>
<organism evidence="2 3">
    <name type="scientific">Steinernema hermaphroditum</name>
    <dbReference type="NCBI Taxonomy" id="289476"/>
    <lineage>
        <taxon>Eukaryota</taxon>
        <taxon>Metazoa</taxon>
        <taxon>Ecdysozoa</taxon>
        <taxon>Nematoda</taxon>
        <taxon>Chromadorea</taxon>
        <taxon>Rhabditida</taxon>
        <taxon>Tylenchina</taxon>
        <taxon>Panagrolaimomorpha</taxon>
        <taxon>Strongyloidoidea</taxon>
        <taxon>Steinernematidae</taxon>
        <taxon>Steinernema</taxon>
    </lineage>
</organism>
<name>A0AA39HB46_9BILA</name>
<evidence type="ECO:0000313" key="2">
    <source>
        <dbReference type="EMBL" id="KAK0402026.1"/>
    </source>
</evidence>
<dbReference type="EMBL" id="JAUCMV010000004">
    <property type="protein sequence ID" value="KAK0402026.1"/>
    <property type="molecule type" value="Genomic_DNA"/>
</dbReference>